<evidence type="ECO:0000313" key="2">
    <source>
        <dbReference type="EMBL" id="EOI53532.1"/>
    </source>
</evidence>
<dbReference type="Proteomes" id="UP000014160">
    <property type="component" value="Unassembled WGS sequence"/>
</dbReference>
<proteinExistence type="predicted"/>
<dbReference type="AlphaFoldDB" id="R2XU86"/>
<feature type="signal peptide" evidence="1">
    <location>
        <begin position="1"/>
        <end position="18"/>
    </location>
</feature>
<accession>R2XU86</accession>
<organism evidence="2 4">
    <name type="scientific">Enterococcus gilvus ATCC BAA-350</name>
    <dbReference type="NCBI Taxonomy" id="1158614"/>
    <lineage>
        <taxon>Bacteria</taxon>
        <taxon>Bacillati</taxon>
        <taxon>Bacillota</taxon>
        <taxon>Bacilli</taxon>
        <taxon>Lactobacillales</taxon>
        <taxon>Enterococcaceae</taxon>
        <taxon>Enterococcus</taxon>
    </lineage>
</organism>
<dbReference type="RefSeq" id="WP_010781828.1">
    <property type="nucleotide sequence ID" value="NZ_ASWH01000001.1"/>
</dbReference>
<dbReference type="PROSITE" id="PS51257">
    <property type="entry name" value="PROKAR_LIPOPROTEIN"/>
    <property type="match status" value="1"/>
</dbReference>
<feature type="chain" id="PRO_5039242312" description="Lipoprotein" evidence="1">
    <location>
        <begin position="19"/>
        <end position="370"/>
    </location>
</feature>
<dbReference type="EMBL" id="ASWH01000001">
    <property type="protein sequence ID" value="EOW81193.1"/>
    <property type="molecule type" value="Genomic_DNA"/>
</dbReference>
<evidence type="ECO:0008006" key="6">
    <source>
        <dbReference type="Google" id="ProtNLM"/>
    </source>
</evidence>
<dbReference type="OrthoDB" id="2199492at2"/>
<keyword evidence="5" id="KW-1185">Reference proteome</keyword>
<name>R2XU86_9ENTE</name>
<gene>
    <name evidence="3" type="ORF">I592_00478</name>
    <name evidence="2" type="ORF">UKC_03484</name>
</gene>
<evidence type="ECO:0000313" key="5">
    <source>
        <dbReference type="Proteomes" id="UP000014160"/>
    </source>
</evidence>
<reference evidence="2 4" key="1">
    <citation type="submission" date="2013-02" db="EMBL/GenBank/DDBJ databases">
        <title>The Genome Sequence of Enterococcus gilvus ATCC BAA-350.</title>
        <authorList>
            <consortium name="The Broad Institute Genome Sequencing Platform"/>
            <consortium name="The Broad Institute Genome Sequencing Center for Infectious Disease"/>
            <person name="Earl A.M."/>
            <person name="Gilmore M.S."/>
            <person name="Lebreton F."/>
            <person name="Walker B."/>
            <person name="Young S.K."/>
            <person name="Zeng Q."/>
            <person name="Gargeya S."/>
            <person name="Fitzgerald M."/>
            <person name="Haas B."/>
            <person name="Abouelleil A."/>
            <person name="Alvarado L."/>
            <person name="Arachchi H.M."/>
            <person name="Berlin A.M."/>
            <person name="Chapman S.B."/>
            <person name="Dewar J."/>
            <person name="Goldberg J."/>
            <person name="Griggs A."/>
            <person name="Gujja S."/>
            <person name="Hansen M."/>
            <person name="Howarth C."/>
            <person name="Imamovic A."/>
            <person name="Larimer J."/>
            <person name="McCowan C."/>
            <person name="Murphy C."/>
            <person name="Neiman D."/>
            <person name="Pearson M."/>
            <person name="Priest M."/>
            <person name="Roberts A."/>
            <person name="Saif S."/>
            <person name="Shea T."/>
            <person name="Sisk P."/>
            <person name="Sykes S."/>
            <person name="Wortman J."/>
            <person name="Nusbaum C."/>
            <person name="Birren B."/>
        </authorList>
    </citation>
    <scope>NUCLEOTIDE SEQUENCE [LARGE SCALE GENOMIC DNA]</scope>
    <source>
        <strain evidence="2 4">ATCC BAA-350</strain>
    </source>
</reference>
<comment type="caution">
    <text evidence="2">The sequence shown here is derived from an EMBL/GenBank/DDBJ whole genome shotgun (WGS) entry which is preliminary data.</text>
</comment>
<evidence type="ECO:0000313" key="3">
    <source>
        <dbReference type="EMBL" id="EOW81193.1"/>
    </source>
</evidence>
<protein>
    <recommendedName>
        <fullName evidence="6">Lipoprotein</fullName>
    </recommendedName>
</protein>
<reference evidence="3 5" key="2">
    <citation type="submission" date="2013-03" db="EMBL/GenBank/DDBJ databases">
        <title>The Genome Sequence of Enterococcus gilvus ATCC BAA-350 (PacBio/Illumina hybrid assembly).</title>
        <authorList>
            <consortium name="The Broad Institute Genomics Platform"/>
            <consortium name="The Broad Institute Genome Sequencing Center for Infectious Disease"/>
            <person name="Earl A."/>
            <person name="Russ C."/>
            <person name="Gilmore M."/>
            <person name="Surin D."/>
            <person name="Walker B."/>
            <person name="Young S."/>
            <person name="Zeng Q."/>
            <person name="Gargeya S."/>
            <person name="Fitzgerald M."/>
            <person name="Haas B."/>
            <person name="Abouelleil A."/>
            <person name="Allen A.W."/>
            <person name="Alvarado L."/>
            <person name="Arachchi H.M."/>
            <person name="Berlin A.M."/>
            <person name="Chapman S.B."/>
            <person name="Gainer-Dewar J."/>
            <person name="Goldberg J."/>
            <person name="Griggs A."/>
            <person name="Gujja S."/>
            <person name="Hansen M."/>
            <person name="Howarth C."/>
            <person name="Imamovic A."/>
            <person name="Ireland A."/>
            <person name="Larimer J."/>
            <person name="McCowan C."/>
            <person name="Murphy C."/>
            <person name="Pearson M."/>
            <person name="Poon T.W."/>
            <person name="Priest M."/>
            <person name="Roberts A."/>
            <person name="Saif S."/>
            <person name="Shea T."/>
            <person name="Sisk P."/>
            <person name="Sykes S."/>
            <person name="Wortman J."/>
            <person name="Nusbaum C."/>
            <person name="Birren B."/>
        </authorList>
    </citation>
    <scope>NUCLEOTIDE SEQUENCE [LARGE SCALE GENOMIC DNA]</scope>
    <source>
        <strain evidence="3 5">ATCC BAA-350</strain>
    </source>
</reference>
<dbReference type="HOGENOM" id="CLU_751724_0_0_9"/>
<keyword evidence="1" id="KW-0732">Signal</keyword>
<dbReference type="PATRIC" id="fig|1158614.3.peg.3462"/>
<evidence type="ECO:0000313" key="4">
    <source>
        <dbReference type="Proteomes" id="UP000013750"/>
    </source>
</evidence>
<dbReference type="Proteomes" id="UP000013750">
    <property type="component" value="Unassembled WGS sequence"/>
</dbReference>
<dbReference type="EMBL" id="AJDQ01000012">
    <property type="protein sequence ID" value="EOI53532.1"/>
    <property type="molecule type" value="Genomic_DNA"/>
</dbReference>
<evidence type="ECO:0000256" key="1">
    <source>
        <dbReference type="SAM" id="SignalP"/>
    </source>
</evidence>
<sequence length="370" mass="41545">MKKYRVIIGLAFALVLFAGCKKPTQDEFSEALAEQSKMNAGNYSLVIDNVEIKGGDEADAPARASMEMAAKMINGTKISGEYLKDDEKELLEMSMNVELLGQKVPVKFFMDQKKKSLYMSTEMLSEISQIAKEFGSEAPINESDLQKLKGKYIHIEEKDLEDKGANKANTDVVSGGFNSKLFREYAETLDSDSFEKKDDTITRTFTKKDIQGFIKYAKENGNADEKKTAKDLEKKLDDLTKYEQTVTIDTKKNTQKTTLKLAAKNNGTTVSADVKIENQAKNSDKSVALPKKADTVSTEEVEKIFSTTKEESSLISDEDFNDLLDAIRSGQTQLTQTQIDQLKRTYKPYLTEEQYKQLEEALDQSMQMSA</sequence>
<dbReference type="eggNOG" id="ENOG5033Z1U">
    <property type="taxonomic scope" value="Bacteria"/>
</dbReference>
<dbReference type="GeneID" id="301213340"/>